<dbReference type="EMBL" id="BART01016632">
    <property type="protein sequence ID" value="GAG84201.1"/>
    <property type="molecule type" value="Genomic_DNA"/>
</dbReference>
<name>X1CIY0_9ZZZZ</name>
<reference evidence="1" key="1">
    <citation type="journal article" date="2014" name="Front. Microbiol.">
        <title>High frequency of phylogenetically diverse reductive dehalogenase-homologous genes in deep subseafloor sedimentary metagenomes.</title>
        <authorList>
            <person name="Kawai M."/>
            <person name="Futagami T."/>
            <person name="Toyoda A."/>
            <person name="Takaki Y."/>
            <person name="Nishi S."/>
            <person name="Hori S."/>
            <person name="Arai W."/>
            <person name="Tsubouchi T."/>
            <person name="Morono Y."/>
            <person name="Uchiyama I."/>
            <person name="Ito T."/>
            <person name="Fujiyama A."/>
            <person name="Inagaki F."/>
            <person name="Takami H."/>
        </authorList>
    </citation>
    <scope>NUCLEOTIDE SEQUENCE</scope>
    <source>
        <strain evidence="1">Expedition CK06-06</strain>
    </source>
</reference>
<dbReference type="AlphaFoldDB" id="X1CIY0"/>
<organism evidence="1">
    <name type="scientific">marine sediment metagenome</name>
    <dbReference type="NCBI Taxonomy" id="412755"/>
    <lineage>
        <taxon>unclassified sequences</taxon>
        <taxon>metagenomes</taxon>
        <taxon>ecological metagenomes</taxon>
    </lineage>
</organism>
<evidence type="ECO:0000313" key="1">
    <source>
        <dbReference type="EMBL" id="GAG84201.1"/>
    </source>
</evidence>
<sequence length="100" mass="11402">GLPYKSPHKFRHGHTVFGLQHAEKMADYKAVSMNIMHNNIKTTDGIYGPILNEEVGYRISNLSEQPTHEVSDIFEKDLKILTNEQISRILIDLGNKLANR</sequence>
<gene>
    <name evidence="1" type="ORF">S01H4_31929</name>
</gene>
<evidence type="ECO:0008006" key="2">
    <source>
        <dbReference type="Google" id="ProtNLM"/>
    </source>
</evidence>
<proteinExistence type="predicted"/>
<comment type="caution">
    <text evidence="1">The sequence shown here is derived from an EMBL/GenBank/DDBJ whole genome shotgun (WGS) entry which is preliminary data.</text>
</comment>
<accession>X1CIY0</accession>
<protein>
    <recommendedName>
        <fullName evidence="2">Tyr recombinase domain-containing protein</fullName>
    </recommendedName>
</protein>
<feature type="non-terminal residue" evidence="1">
    <location>
        <position position="1"/>
    </location>
</feature>